<dbReference type="Proteomes" id="UP001150062">
    <property type="component" value="Unassembled WGS sequence"/>
</dbReference>
<evidence type="ECO:0000313" key="3">
    <source>
        <dbReference type="Proteomes" id="UP001150062"/>
    </source>
</evidence>
<feature type="transmembrane region" description="Helical" evidence="1">
    <location>
        <begin position="27"/>
        <end position="51"/>
    </location>
</feature>
<name>A0ABQ8XJ88_9EUKA</name>
<keyword evidence="3" id="KW-1185">Reference proteome</keyword>
<evidence type="ECO:0000313" key="2">
    <source>
        <dbReference type="EMBL" id="KAJ6232546.1"/>
    </source>
</evidence>
<comment type="caution">
    <text evidence="2">The sequence shown here is derived from an EMBL/GenBank/DDBJ whole genome shotgun (WGS) entry which is preliminary data.</text>
</comment>
<accession>A0ABQ8XJ88</accession>
<dbReference type="EMBL" id="JAOAOG010000291">
    <property type="protein sequence ID" value="KAJ6232546.1"/>
    <property type="molecule type" value="Genomic_DNA"/>
</dbReference>
<keyword evidence="1" id="KW-0812">Transmembrane</keyword>
<organism evidence="2 3">
    <name type="scientific">Anaeramoeba flamelloides</name>
    <dbReference type="NCBI Taxonomy" id="1746091"/>
    <lineage>
        <taxon>Eukaryota</taxon>
        <taxon>Metamonada</taxon>
        <taxon>Anaeramoebidae</taxon>
        <taxon>Anaeramoeba</taxon>
    </lineage>
</organism>
<feature type="transmembrane region" description="Helical" evidence="1">
    <location>
        <begin position="104"/>
        <end position="123"/>
    </location>
</feature>
<protein>
    <submittedName>
        <fullName evidence="2">Uncharacterized protein</fullName>
    </submittedName>
</protein>
<keyword evidence="1" id="KW-0472">Membrane</keyword>
<feature type="transmembrane region" description="Helical" evidence="1">
    <location>
        <begin position="129"/>
        <end position="150"/>
    </location>
</feature>
<proteinExistence type="predicted"/>
<reference evidence="2" key="1">
    <citation type="submission" date="2022-08" db="EMBL/GenBank/DDBJ databases">
        <title>Novel sulfate-reducing endosymbionts in the free-living metamonad Anaeramoeba.</title>
        <authorList>
            <person name="Jerlstrom-Hultqvist J."/>
            <person name="Cepicka I."/>
            <person name="Gallot-Lavallee L."/>
            <person name="Salas-Leiva D."/>
            <person name="Curtis B.A."/>
            <person name="Zahonova K."/>
            <person name="Pipaliya S."/>
            <person name="Dacks J."/>
            <person name="Roger A.J."/>
        </authorList>
    </citation>
    <scope>NUCLEOTIDE SEQUENCE</scope>
    <source>
        <strain evidence="2">Schooner1</strain>
    </source>
</reference>
<keyword evidence="1" id="KW-1133">Transmembrane helix</keyword>
<gene>
    <name evidence="2" type="ORF">M0813_04762</name>
</gene>
<sequence length="404" mass="47018">MSSSYDDNSGSDPNSGTHKLSSIDKKFLIVLTSINLFWLALSGFFMMKAVIKIKWRKMLYKTIKDPKERMKLQRSRSILLENRIKDEELIWFSGITSISAIRKYLFFWVLGMLLPALFISLFYSFDSVVFFVFIILSTLVNFYIASRALYATATRTRIVYGLTPTRILLAGFRFSNDIRCYFIRENKNTRSKTHWGNSESLIFTTDRWTTSSTTDSGKTITSKYSMDIGINWIFEMDQVHNLIEERQRQLQYEGNNIENQQQGQRQSNVDLRIKSNRSNFSIRNKSKKFQFTNTNEINQMLLPKRNQNQINMDRNMTINSLWNQLNMNRNTNTNTNQLDQNQTNQINNDMDNHSSMQGPTDLTIDYDLNNNNNNNNNNNQIGAETIGMGSNVDSNSVETMNFDL</sequence>
<evidence type="ECO:0000256" key="1">
    <source>
        <dbReference type="SAM" id="Phobius"/>
    </source>
</evidence>